<reference evidence="1 2" key="1">
    <citation type="submission" date="2020-05" db="EMBL/GenBank/DDBJ databases">
        <authorList>
            <person name="Khan S.A."/>
            <person name="Jeon C.O."/>
            <person name="Chun B.H."/>
        </authorList>
    </citation>
    <scope>NUCLEOTIDE SEQUENCE [LARGE SCALE GENOMIC DNA]</scope>
    <source>
        <strain evidence="1 2">S1162</strain>
    </source>
</reference>
<evidence type="ECO:0000313" key="2">
    <source>
        <dbReference type="Proteomes" id="UP000566071"/>
    </source>
</evidence>
<gene>
    <name evidence="1" type="ORF">HK413_06455</name>
</gene>
<comment type="caution">
    <text evidence="1">The sequence shown here is derived from an EMBL/GenBank/DDBJ whole genome shotgun (WGS) entry which is preliminary data.</text>
</comment>
<accession>A0ABX1W3N7</accession>
<dbReference type="RefSeq" id="WP_175269559.1">
    <property type="nucleotide sequence ID" value="NZ_JABFCR010000023.1"/>
</dbReference>
<sequence length="93" mass="10274">MDVSNASYGITWSSPDAPLFEIGRITTGGLLGGLRLSPLWLKYTPQSSKIYSWVMNNLWHTNFPADQGGLATFHYVFAAHASSYDSFKANQTV</sequence>
<dbReference type="Proteomes" id="UP000566071">
    <property type="component" value="Unassembled WGS sequence"/>
</dbReference>
<name>A0ABX1W3N7_9SPHI</name>
<protein>
    <submittedName>
        <fullName evidence="1">Uncharacterized protein</fullName>
    </submittedName>
</protein>
<dbReference type="EMBL" id="JABFCR010000023">
    <property type="protein sequence ID" value="NNU33874.1"/>
    <property type="molecule type" value="Genomic_DNA"/>
</dbReference>
<keyword evidence="2" id="KW-1185">Reference proteome</keyword>
<evidence type="ECO:0000313" key="1">
    <source>
        <dbReference type="EMBL" id="NNU33874.1"/>
    </source>
</evidence>
<organism evidence="1 2">
    <name type="scientific">Mucilaginibacter humi</name>
    <dbReference type="NCBI Taxonomy" id="2732510"/>
    <lineage>
        <taxon>Bacteria</taxon>
        <taxon>Pseudomonadati</taxon>
        <taxon>Bacteroidota</taxon>
        <taxon>Sphingobacteriia</taxon>
        <taxon>Sphingobacteriales</taxon>
        <taxon>Sphingobacteriaceae</taxon>
        <taxon>Mucilaginibacter</taxon>
    </lineage>
</organism>
<proteinExistence type="predicted"/>